<dbReference type="InterPro" id="IPR001788">
    <property type="entry name" value="RNA-dep_RNA_pol_alsuvir"/>
</dbReference>
<dbReference type="CDD" id="cd23245">
    <property type="entry name" value="Betaflexiviridae_RdRp"/>
    <property type="match status" value="1"/>
</dbReference>
<dbReference type="GO" id="GO:0006351">
    <property type="term" value="P:DNA-templated transcription"/>
    <property type="evidence" value="ECO:0007669"/>
    <property type="project" value="InterPro"/>
</dbReference>
<dbReference type="SUPFAM" id="SSF56672">
    <property type="entry name" value="DNA/RNA polymerases"/>
    <property type="match status" value="1"/>
</dbReference>
<keyword evidence="4" id="KW-0547">Nucleotide-binding</keyword>
<dbReference type="EMBL" id="MW328732">
    <property type="protein sequence ID" value="QQG34591.1"/>
    <property type="molecule type" value="Genomic_RNA"/>
</dbReference>
<dbReference type="GO" id="GO:0003723">
    <property type="term" value="F:RNA binding"/>
    <property type="evidence" value="ECO:0007669"/>
    <property type="project" value="InterPro"/>
</dbReference>
<evidence type="ECO:0000259" key="8">
    <source>
        <dbReference type="PROSITE" id="PS50507"/>
    </source>
</evidence>
<evidence type="ECO:0000256" key="5">
    <source>
        <dbReference type="ARBA" id="ARBA00022801"/>
    </source>
</evidence>
<dbReference type="GO" id="GO:0008174">
    <property type="term" value="F:mRNA methyltransferase activity"/>
    <property type="evidence" value="ECO:0007669"/>
    <property type="project" value="UniProtKB-UniRule"/>
</dbReference>
<dbReference type="InterPro" id="IPR007094">
    <property type="entry name" value="RNA-dir_pol_PSvirus"/>
</dbReference>
<evidence type="ECO:0000256" key="4">
    <source>
        <dbReference type="ARBA" id="ARBA00022741"/>
    </source>
</evidence>
<dbReference type="Pfam" id="PF05892">
    <property type="entry name" value="Tricho_coat"/>
    <property type="match status" value="1"/>
</dbReference>
<dbReference type="PROSITE" id="PS50507">
    <property type="entry name" value="RDRP_SSRNA_POS"/>
    <property type="match status" value="1"/>
</dbReference>
<reference evidence="10" key="1">
    <citation type="submission" date="2020-11" db="EMBL/GenBank/DDBJ databases">
        <authorList>
            <person name="Bejerman N."/>
        </authorList>
    </citation>
    <scope>NUCLEOTIDE SEQUENCE</scope>
    <source>
        <strain evidence="10">Gymna</strain>
    </source>
</reference>
<dbReference type="GO" id="GO:0016556">
    <property type="term" value="P:mRNA modification"/>
    <property type="evidence" value="ECO:0007669"/>
    <property type="project" value="InterPro"/>
</dbReference>
<evidence type="ECO:0000256" key="6">
    <source>
        <dbReference type="ARBA" id="ARBA00022840"/>
    </source>
</evidence>
<organism evidence="10">
    <name type="scientific">Gymnadenia betaflexivirus 1</name>
    <dbReference type="NCBI Taxonomy" id="2794403"/>
    <lineage>
        <taxon>Viruses</taxon>
        <taxon>Riboviria</taxon>
        <taxon>Orthornavirae</taxon>
        <taxon>Kitrinoviricota</taxon>
        <taxon>Alsuviricetes</taxon>
        <taxon>Tymovirales</taxon>
        <taxon>Betaflexiviridae</taxon>
    </lineage>
</organism>
<keyword evidence="1" id="KW-0696">RNA-directed RNA polymerase</keyword>
<dbReference type="Pfam" id="PF00978">
    <property type="entry name" value="RdRP_2"/>
    <property type="match status" value="1"/>
</dbReference>
<dbReference type="InterPro" id="IPR027417">
    <property type="entry name" value="P-loop_NTPase"/>
</dbReference>
<keyword evidence="3" id="KW-0548">Nucleotidyltransferase</keyword>
<evidence type="ECO:0000256" key="1">
    <source>
        <dbReference type="ARBA" id="ARBA00022484"/>
    </source>
</evidence>
<evidence type="ECO:0000259" key="9">
    <source>
        <dbReference type="PROSITE" id="PS51743"/>
    </source>
</evidence>
<evidence type="ECO:0000256" key="2">
    <source>
        <dbReference type="ARBA" id="ARBA00022679"/>
    </source>
</evidence>
<dbReference type="InterPro" id="IPR008879">
    <property type="entry name" value="Coat_protein_tricho/vitivirus"/>
</dbReference>
<dbReference type="GO" id="GO:0005524">
    <property type="term" value="F:ATP binding"/>
    <property type="evidence" value="ECO:0007669"/>
    <property type="project" value="UniProtKB-KW"/>
</dbReference>
<keyword evidence="5" id="KW-0378">Hydrolase</keyword>
<keyword evidence="2" id="KW-0808">Transferase</keyword>
<dbReference type="Pfam" id="PF01443">
    <property type="entry name" value="Viral_helicase1"/>
    <property type="match status" value="1"/>
</dbReference>
<evidence type="ECO:0000313" key="10">
    <source>
        <dbReference type="EMBL" id="QQG34591.1"/>
    </source>
</evidence>
<protein>
    <submittedName>
        <fullName evidence="10">Polyprotein</fullName>
    </submittedName>
</protein>
<dbReference type="Gene3D" id="3.40.50.300">
    <property type="entry name" value="P-loop containing nucleotide triphosphate hydrolases"/>
    <property type="match status" value="1"/>
</dbReference>
<keyword evidence="6" id="KW-0067">ATP-binding</keyword>
<dbReference type="GO" id="GO:0019028">
    <property type="term" value="C:viral capsid"/>
    <property type="evidence" value="ECO:0007669"/>
    <property type="project" value="InterPro"/>
</dbReference>
<evidence type="ECO:0000256" key="3">
    <source>
        <dbReference type="ARBA" id="ARBA00022695"/>
    </source>
</evidence>
<dbReference type="InterPro" id="IPR027351">
    <property type="entry name" value="(+)RNA_virus_helicase_core_dom"/>
</dbReference>
<sequence>MSITYKTPSEYFCNQLSQKHTECISIVNIDRLASVEARLSPFFSFNLSKKKKKILTDWGIYLSPFSWMPHSHAACKTIENELLFNSIYNFVHNNPSSTFVLMSLRDSKFQTFKGLFPKPKKKDLNTPNDPVLDLLCNFNRCITVKDSFRYGIDRKTQMRDCLKLEPEKKKKKKKLHNSCEIHYWNPEDLDNFIVENEPNSIVATLVHPSEVELGFSKSMLPEIYDFTIRGDSLFFYPDGNKSECYEQPRTAGWWLHCKQFNTKIGSYGVSILRSLGPFHLVIIKKNSVISESRRFFADFSCVSFSRSIKMRGSDFSETRLRGEVFRKIVRYVLSLKKPDKESVMAKLRMMDDDSKDLDESLLCAKLTQSLLKDKVLENFDVSLVDWLFCGLKECFPETFQIVFLSDFFKKKNNLDTLMNLKELEVEIETFNMNKNYNHASLIFMVFSKIKDSLQSEKETKDIEMFGIVSKNKNLAYPDRSTLLYGSEGGYNSGLTYSNDEFMGFTNLVIKFEGLEYCVDTQIDYAKRSIEDEKTRKELIRNMFWSDEKRVTGAMDLSKKKKGSKLSDNYRCFIPSDSYSLYKTNGYEVVLIPIKWLNNAGKFVDFWLFVQLNFALYPVNRAIKNEAEGWVEEPKKDSEDIEAMFEWLKKKKKEETKEFNHIENVLSLPRSMVICQNHLPNDLNISNFKNACCFKSLMEANDWSQDELISNLPDGDFIRKLIEDKGLFSEEFYDLLEKMEINYICKNRKMEILKKKNFKGKKKEIMIFELSDDHCTFVGKIEEEELTEVSRHINKEMCGGCILNNDEDLNSEGRVEKLIECFTKGHTGVIVKEKIEDCRKKKKVGVHCWRRLPNKKILNELINYAHKNNTFVGIFGVAGSGKSSKLIKEINEGSLSSKRVLYVSPRKLLMDEIKLKFDQNKNVDCLTFEKALTSGSLDVYEIFVIDEVSLYPPGFTDLFLLTASVNVSEGLQSGQIKKENLVVNRVFFYVGDFAQVRYHGDSDSVRLDKLDEIDYVVKKAKKEITYYNYSFRIPRNSRFSYGHENLGEEIEARESRFFINCQVAKLALPDSNVLVASMEEMLKFKNFEAKTFGMVQGLTIGDALICLSPATLSCSNEAIYVAFSRCKGNIDFFFNGYSDKNEFLERCRGSCLQGLLTIGRFDFIKIAIKNLERISKKKVIIEERKGLSQEDIELKLQGDPYLKSIIPFYEPIINYVEPCREPACDMANPKIHLPIWEKNNYCAEVTTRMKNRELREFKTEKAMSEQFPDFFKKGEPQSLLPNPCRFQGIYPKHSNSDSLTFFAAVKKRLKFSCPAKEREKFENVLHLGEEMFHVFLEKVPLDPKINRIFLEESEMEYVQKKVSKSGATIQSHVARSDPDWGKHEIFLFIKTQLCTKYEKRFCDAKAGQTLACFAHKLLNRFAAPCRYLEKKIQEALPERFYIHQKKRFYQLNDWVIKFGFDDVCTESDYEAFDSSQDALILAMEYAMLKYIQWDKSLIEDYLDMKFNLGCRLGNLAVMRFTGEFGTFILNTVCNMSFTFMTYNIKENVAIAFAGDDMCANSALKEYGAEGPYEHILKKLTLKAKVDRTKNPTFCGWRLTRKGLYKRPELILDRLLISEEKGTFHETLDGYLMEFSYAYKLGEWLFESFSEKEFQAHYICTRLFVKNRHKISKSLHVFVDQIRDKDVRLGSCQLLKSMNSLKHTTQEKKELIVYTQTVSTQIQVSPQENFLTLFRGMSVPYRSNVPSQAEISSRECQSFIGTQLNWKKEKESLNGLIWVQFQFPSTNLVIMTQSPRQEQYLLSMAEKGEENVLSKHMILTSPRNQHISFLPQTQISICMMSCLLEHVRSMFPSMTTYMLKALVHLGLKLELYFVCQMHSIVCTGLERLKMGNSGEATRPFLTRLDGTQKNTKMPMECTTKRYSNQDCFLQNQLESRKLLKVKGEINCLFAKNKEVRANISITSLKEINSKKLARVAARLGQVKKVLMNLEFLVNYWTTRLAPHFQMALEGQQGQNQARTVRDWVYLKGDCMDPPSISLLKYRRRMLLRNHFVAVLRGQMPGMPIDPNTWNAKQAEVWDKVCHFFAVNVFGNLAVYGFSEVTVYPPIDIPIMIEYGDPVVPVVINTKLTDIKHQFKYYADHSGVDILTGLTWRQIGECFAEDIREYLRDVQPTSKTWLASSNPALARGAPWVAIDVTRGLYKPLSPQEELVVARANNHLLKTQKLRSGQEQSAETYLES</sequence>
<proteinExistence type="predicted"/>
<dbReference type="PROSITE" id="PS51743">
    <property type="entry name" value="ALPHAVIRUS_MT"/>
    <property type="match status" value="1"/>
</dbReference>
<feature type="domain" description="RdRp catalytic" evidence="8">
    <location>
        <begin position="1461"/>
        <end position="1568"/>
    </location>
</feature>
<name>A0A7T5UFA7_9VIRU</name>
<dbReference type="GO" id="GO:0016787">
    <property type="term" value="F:hydrolase activity"/>
    <property type="evidence" value="ECO:0007669"/>
    <property type="project" value="UniProtKB-KW"/>
</dbReference>
<dbReference type="InterPro" id="IPR002588">
    <property type="entry name" value="Alphavirus-like_MT_dom"/>
</dbReference>
<dbReference type="GO" id="GO:0039694">
    <property type="term" value="P:viral RNA genome replication"/>
    <property type="evidence" value="ECO:0007669"/>
    <property type="project" value="InterPro"/>
</dbReference>
<keyword evidence="7" id="KW-0693">Viral RNA replication</keyword>
<feature type="domain" description="Alphavirus-like MT" evidence="9">
    <location>
        <begin position="63"/>
        <end position="255"/>
    </location>
</feature>
<dbReference type="GO" id="GO:0003968">
    <property type="term" value="F:RNA-directed RNA polymerase activity"/>
    <property type="evidence" value="ECO:0007669"/>
    <property type="project" value="UniProtKB-KW"/>
</dbReference>
<dbReference type="Pfam" id="PF01660">
    <property type="entry name" value="Vmethyltransf"/>
    <property type="match status" value="1"/>
</dbReference>
<dbReference type="InterPro" id="IPR043502">
    <property type="entry name" value="DNA/RNA_pol_sf"/>
</dbReference>
<dbReference type="GO" id="GO:0006396">
    <property type="term" value="P:RNA processing"/>
    <property type="evidence" value="ECO:0007669"/>
    <property type="project" value="InterPro"/>
</dbReference>
<accession>A0A7T5UFA7</accession>
<evidence type="ECO:0000256" key="7">
    <source>
        <dbReference type="ARBA" id="ARBA00022953"/>
    </source>
</evidence>
<dbReference type="SUPFAM" id="SSF52540">
    <property type="entry name" value="P-loop containing nucleoside triphosphate hydrolases"/>
    <property type="match status" value="1"/>
</dbReference>